<evidence type="ECO:0000256" key="4">
    <source>
        <dbReference type="ARBA" id="ARBA00022692"/>
    </source>
</evidence>
<keyword evidence="14" id="KW-0325">Glycoprotein</keyword>
<dbReference type="InterPro" id="IPR033989">
    <property type="entry name" value="CD209-like_CTLD"/>
</dbReference>
<dbReference type="BioGRID-ORCS" id="26888">
    <property type="hits" value="2 hits in 77 CRISPR screens"/>
</dbReference>
<dbReference type="VEuPathDB" id="HostDB:ENSMUSG00000030148"/>
<sequence>MASEITYAEVKFKNESNSLHTYSESPAAPREKPIRDLRKPGSPSLLLTSLMLLLLLLAITFLVAFIIYFQKYSQLLEEKKAAKNIMHNELNCTKSVSPMEAPPIGQRALTLESIEIDLGILAPEDKVWSCCPKDWRLFGSHCYLVPTVSSSASWNKSEENCSRMGAHLVVIQSQEEQDFITGILDTHAAYFIGLWDTGHRQWQWVDQTPYEESITFWHNGEPSSGNEKCATIIYRWKTGWGWNDISCSLKQKSVCQMKKINL</sequence>
<keyword evidence="7" id="KW-0106">Calcium</keyword>
<dbReference type="PROSITE" id="PS50041">
    <property type="entry name" value="C_TYPE_LECTIN_2"/>
    <property type="match status" value="1"/>
</dbReference>
<reference evidence="17" key="1">
    <citation type="journal article" date="2004" name="Genome Res.">
        <title>The status, quality, and expansion of the NIH full-length cDNA project: the Mammalian Gene Collection (MGC).</title>
        <authorList>
            <consortium name="The MGC Project Team"/>
            <person name="Gerhard D.S."/>
            <person name="Wagner L."/>
            <person name="Feingold E.A."/>
            <person name="Shenmen C.M."/>
            <person name="Grouse L.H."/>
            <person name="Schuler G."/>
            <person name="Klein S.L."/>
            <person name="Old S."/>
            <person name="Rasooly R."/>
            <person name="Good P."/>
            <person name="Guyer M."/>
            <person name="Peck A.M."/>
            <person name="Derge J.G."/>
            <person name="Lipman D."/>
            <person name="Collins F.S."/>
            <person name="Jang W."/>
            <person name="Sherry S."/>
            <person name="Feolo M."/>
            <person name="Misquitta L."/>
            <person name="Lee E."/>
            <person name="Rotmistrovsky K."/>
            <person name="Greenhut S.F."/>
            <person name="Schaefer C.F."/>
            <person name="Buetow K."/>
            <person name="Bonner T.I."/>
            <person name="Haussler D."/>
            <person name="Kent J."/>
            <person name="Kiekhaus M."/>
            <person name="Furey T."/>
            <person name="Brent M."/>
            <person name="Prange C."/>
            <person name="Schreiber K."/>
            <person name="Shapiro N."/>
            <person name="Bhat N.K."/>
            <person name="Hopkins R.F."/>
            <person name="Hsie F."/>
            <person name="Driscoll T."/>
            <person name="Soares M.B."/>
            <person name="Casavant T.L."/>
            <person name="Scheetz T.E."/>
            <person name="Brown-stein M.J."/>
            <person name="Usdin T.B."/>
            <person name="Toshiyuki S."/>
            <person name="Carninci P."/>
            <person name="Piao Y."/>
            <person name="Dudekula D.B."/>
            <person name="Ko M.S."/>
            <person name="Kawakami K."/>
            <person name="Suzuki Y."/>
            <person name="Sugano S."/>
            <person name="Gruber C.E."/>
            <person name="Smith M.R."/>
            <person name="Simmons B."/>
            <person name="Moore T."/>
            <person name="Waterman R."/>
            <person name="Johnson S.L."/>
            <person name="Ruan Y."/>
            <person name="Wei C.L."/>
            <person name="Mathavan S."/>
            <person name="Gunaratne P.H."/>
            <person name="Wu J."/>
            <person name="Garcia A.M."/>
            <person name="Hulyk S.W."/>
            <person name="Fuh E."/>
            <person name="Yuan Y."/>
            <person name="Sneed A."/>
            <person name="Kowis C."/>
            <person name="Hodgson A."/>
            <person name="Muzny D.M."/>
            <person name="McPherson J."/>
            <person name="Gibbs R.A."/>
            <person name="Fahey J."/>
            <person name="Helton E."/>
            <person name="Ketteman M."/>
            <person name="Madan A."/>
            <person name="Rodrigues S."/>
            <person name="Sanchez A."/>
            <person name="Whiting M."/>
            <person name="Madari A."/>
            <person name="Young A.C."/>
            <person name="Wetherby K.D."/>
            <person name="Granite S.J."/>
            <person name="Kwong P.N."/>
            <person name="Brinkley C.P."/>
            <person name="Pearson R.L."/>
            <person name="Bouffard G.G."/>
            <person name="Blakesly R.W."/>
            <person name="Green E.D."/>
            <person name="Dickson M.C."/>
            <person name="Rodriguez A.C."/>
            <person name="Grimwood J."/>
            <person name="Schmutz J."/>
            <person name="Myers R.M."/>
            <person name="Butterfield Y.S."/>
            <person name="Griffith M."/>
            <person name="Griffith O.L."/>
            <person name="Krzywinski M.I."/>
            <person name="Liao N."/>
            <person name="Morin R."/>
            <person name="Morrin R."/>
            <person name="Palmquist D."/>
            <person name="Petrescu A.S."/>
            <person name="Skalska U."/>
            <person name="Smailus D.E."/>
            <person name="Stott J.M."/>
            <person name="Schnerch A."/>
            <person name="Schein J.E."/>
            <person name="Jones S.J."/>
            <person name="Holt R.A."/>
            <person name="Baross A."/>
            <person name="Marra M.A."/>
            <person name="Clifton S."/>
            <person name="Makowski K.A."/>
            <person name="Bosak S."/>
            <person name="Malek J."/>
        </authorList>
    </citation>
    <scope>NUCLEOTIDE SEQUENCE [LARGE SCALE MRNA]</scope>
    <source>
        <strain evidence="17">FVB/N</strain>
        <tissue evidence="17">Mammary tumor. Metallothionien-TGF alpha model. 10 month old virgin mouse. Taken by biopsy.</tissue>
    </source>
</reference>
<evidence type="ECO:0007829" key="22">
    <source>
        <dbReference type="PubMed" id="19144319"/>
    </source>
</evidence>
<reference evidence="18" key="5">
    <citation type="submission" date="2025-05" db="UniProtKB">
        <authorList>
            <consortium name="Ensembl"/>
        </authorList>
    </citation>
    <scope>IDENTIFICATION</scope>
    <source>
        <strain evidence="18">C57BL/6J</strain>
    </source>
</reference>
<dbReference type="PANTHER" id="PTHR22803">
    <property type="entry name" value="MANNOSE, PHOSPHOLIPASE, LECTIN RECEPTOR RELATED"/>
    <property type="match status" value="1"/>
</dbReference>
<evidence type="ECO:0000256" key="10">
    <source>
        <dbReference type="ARBA" id="ARBA00022989"/>
    </source>
</evidence>
<dbReference type="InterPro" id="IPR001304">
    <property type="entry name" value="C-type_lectin-like"/>
</dbReference>
<protein>
    <submittedName>
        <fullName evidence="18">C-type lectin domain family 4, member a2</fullName>
    </submittedName>
    <submittedName>
        <fullName evidence="17">Clec4a2 protein</fullName>
    </submittedName>
</protein>
<dbReference type="PROSITE" id="PS00615">
    <property type="entry name" value="C_TYPE_LECTIN_1"/>
    <property type="match status" value="1"/>
</dbReference>
<dbReference type="DNASU" id="26888"/>
<keyword evidence="5" id="KW-0479">Metal-binding</keyword>
<evidence type="ECO:0000313" key="18">
    <source>
        <dbReference type="Ensembl" id="ENSMUSP00000032248.8"/>
    </source>
</evidence>
<reference evidence="18 20" key="3">
    <citation type="journal article" date="2009" name="PLoS Biol.">
        <title>Lineage-specific biology revealed by a finished genome assembly of the mouse.</title>
        <authorList>
            <consortium name="Mouse Genome Sequencing Consortium"/>
            <person name="Church D.M."/>
            <person name="Goodstadt L."/>
            <person name="Hillier L.W."/>
            <person name="Zody M.C."/>
            <person name="Goldstein S."/>
            <person name="She X."/>
            <person name="Bult C.J."/>
            <person name="Agarwala R."/>
            <person name="Cherry J.L."/>
            <person name="DiCuccio M."/>
            <person name="Hlavina W."/>
            <person name="Kapustin Y."/>
            <person name="Meric P."/>
            <person name="Maglott D."/>
            <person name="Birtle Z."/>
            <person name="Marques A.C."/>
            <person name="Graves T."/>
            <person name="Zhou S."/>
            <person name="Teague B."/>
            <person name="Potamousis K."/>
            <person name="Churas C."/>
            <person name="Place M."/>
            <person name="Herschleb J."/>
            <person name="Runnheim R."/>
            <person name="Forrest D."/>
            <person name="Amos-Landgraf J."/>
            <person name="Schwartz D.C."/>
            <person name="Cheng Z."/>
            <person name="Lindblad-Toh K."/>
            <person name="Eichler E.E."/>
            <person name="Ponting C.P."/>
        </authorList>
    </citation>
    <scope>NUCLEOTIDE SEQUENCE [LARGE SCALE GENOMIC DNA]</scope>
    <source>
        <strain evidence="18 20">C57BL/6J</strain>
    </source>
</reference>
<dbReference type="Pfam" id="PF00059">
    <property type="entry name" value="Lectin_C"/>
    <property type="match status" value="1"/>
</dbReference>
<keyword evidence="12 15" id="KW-0472">Membrane</keyword>
<dbReference type="Proteomes" id="UP000000589">
    <property type="component" value="Chromosome 6"/>
</dbReference>
<dbReference type="GO" id="GO:0030246">
    <property type="term" value="F:carbohydrate binding"/>
    <property type="evidence" value="ECO:0007669"/>
    <property type="project" value="UniProtKB-KW"/>
</dbReference>
<dbReference type="ProteomicsDB" id="329005"/>
<reference evidence="18" key="4">
    <citation type="journal article" date="2011" name="PLoS Biol.">
        <title>Modernizing reference genome assemblies.</title>
        <authorList>
            <person name="Church D.M."/>
            <person name="Schneider V.A."/>
            <person name="Graves T."/>
            <person name="Auger K."/>
            <person name="Cunningham F."/>
            <person name="Bouk N."/>
            <person name="Chen H.C."/>
            <person name="Agarwala R."/>
            <person name="McLaren W.M."/>
            <person name="Ritchie G.R."/>
            <person name="Albracht D."/>
            <person name="Kremitzki M."/>
            <person name="Rock S."/>
            <person name="Kotkiewicz H."/>
            <person name="Kremitzki C."/>
            <person name="Wollam A."/>
            <person name="Trani L."/>
            <person name="Fulton L."/>
            <person name="Fulton R."/>
            <person name="Matthews L."/>
            <person name="Whitehead S."/>
            <person name="Chow W."/>
            <person name="Torrance J."/>
            <person name="Dunn M."/>
            <person name="Harden G."/>
            <person name="Threadgold G."/>
            <person name="Wood J."/>
            <person name="Collins J."/>
            <person name="Heath P."/>
            <person name="Griffiths G."/>
            <person name="Pelan S."/>
            <person name="Grafham D."/>
            <person name="Eichler E.E."/>
            <person name="Weinstock G."/>
            <person name="Mardis E.R."/>
            <person name="Wilson R.K."/>
            <person name="Howe K."/>
            <person name="Flicek P."/>
            <person name="Hubbard T."/>
        </authorList>
    </citation>
    <scope>NUCLEOTIDE SEQUENCE [LARGE SCALE GENOMIC DNA]</scope>
    <source>
        <strain evidence="18">C57BL/6J</strain>
    </source>
</reference>
<keyword evidence="2" id="KW-1003">Cell membrane</keyword>
<dbReference type="InterPro" id="IPR050111">
    <property type="entry name" value="C-type_lectin/snaclec_domain"/>
</dbReference>
<keyword evidence="21" id="KW-1267">Proteomics identification</keyword>
<evidence type="ECO:0000256" key="9">
    <source>
        <dbReference type="ARBA" id="ARBA00022968"/>
    </source>
</evidence>
<evidence type="ECO:0000256" key="8">
    <source>
        <dbReference type="ARBA" id="ARBA00022859"/>
    </source>
</evidence>
<dbReference type="SUPFAM" id="SSF56436">
    <property type="entry name" value="C-type lectin-like"/>
    <property type="match status" value="1"/>
</dbReference>
<gene>
    <name evidence="17 18 19" type="primary">Clec4a2</name>
    <name evidence="19" type="synonym">Clecsf6</name>
</gene>
<keyword evidence="11" id="KW-1064">Adaptive immunity</keyword>
<dbReference type="GO" id="GO:0046872">
    <property type="term" value="F:metal ion binding"/>
    <property type="evidence" value="ECO:0007669"/>
    <property type="project" value="UniProtKB-KW"/>
</dbReference>
<dbReference type="AlphaFoldDB" id="Q923C7"/>
<dbReference type="InterPro" id="IPR016187">
    <property type="entry name" value="CTDL_fold"/>
</dbReference>
<dbReference type="MGI" id="MGI:1349412">
    <property type="gene designation" value="Clec4a2"/>
</dbReference>
<keyword evidence="9" id="KW-0735">Signal-anchor</keyword>
<dbReference type="Gene3D" id="3.10.100.10">
    <property type="entry name" value="Mannose-Binding Protein A, subunit A"/>
    <property type="match status" value="1"/>
</dbReference>
<name>Q923C7_MOUSE</name>
<evidence type="ECO:0000256" key="14">
    <source>
        <dbReference type="ARBA" id="ARBA00023180"/>
    </source>
</evidence>
<evidence type="ECO:0000256" key="12">
    <source>
        <dbReference type="ARBA" id="ARBA00023136"/>
    </source>
</evidence>
<evidence type="ECO:0000256" key="13">
    <source>
        <dbReference type="ARBA" id="ARBA00023157"/>
    </source>
</evidence>
<organism evidence="17">
    <name type="scientific">Mus musculus</name>
    <name type="common">Mouse</name>
    <dbReference type="NCBI Taxonomy" id="10090"/>
    <lineage>
        <taxon>Eukaryota</taxon>
        <taxon>Metazoa</taxon>
        <taxon>Chordata</taxon>
        <taxon>Craniata</taxon>
        <taxon>Vertebrata</taxon>
        <taxon>Euteleostomi</taxon>
        <taxon>Mammalia</taxon>
        <taxon>Eutheria</taxon>
        <taxon>Euarchontoglires</taxon>
        <taxon>Glires</taxon>
        <taxon>Rodentia</taxon>
        <taxon>Myomorpha</taxon>
        <taxon>Muroidea</taxon>
        <taxon>Muridae</taxon>
        <taxon>Murinae</taxon>
        <taxon>Mus</taxon>
        <taxon>Mus</taxon>
    </lineage>
</organism>
<dbReference type="InterPro" id="IPR016186">
    <property type="entry name" value="C-type_lectin-like/link_sf"/>
</dbReference>
<feature type="domain" description="C-type lectin" evidence="16">
    <location>
        <begin position="138"/>
        <end position="256"/>
    </location>
</feature>
<keyword evidence="20" id="KW-1185">Reference proteome</keyword>
<comment type="subcellular location">
    <subcellularLocation>
        <location evidence="1">Cell membrane</location>
        <topology evidence="1">Single-pass type II membrane protein</topology>
    </subcellularLocation>
</comment>
<dbReference type="FunFam" id="3.10.100.10:FF:000024">
    <property type="entry name" value="C-type lectin domain family 4 member A"/>
    <property type="match status" value="1"/>
</dbReference>
<feature type="transmembrane region" description="Helical" evidence="15">
    <location>
        <begin position="45"/>
        <end position="69"/>
    </location>
</feature>
<keyword evidence="3" id="KW-0399">Innate immunity</keyword>
<dbReference type="GO" id="GO:0002250">
    <property type="term" value="P:adaptive immune response"/>
    <property type="evidence" value="ECO:0007669"/>
    <property type="project" value="UniProtKB-KW"/>
</dbReference>
<proteinExistence type="evidence at protein level"/>
<dbReference type="RefSeq" id="NP_001163804.1">
    <property type="nucleotide sequence ID" value="NM_001170333.2"/>
</dbReference>
<evidence type="ECO:0000256" key="2">
    <source>
        <dbReference type="ARBA" id="ARBA00022475"/>
    </source>
</evidence>
<dbReference type="OrthoDB" id="2142683at2759"/>
<evidence type="ECO:0000256" key="3">
    <source>
        <dbReference type="ARBA" id="ARBA00022588"/>
    </source>
</evidence>
<dbReference type="AGR" id="MGI:1349412"/>
<dbReference type="GO" id="GO:0005886">
    <property type="term" value="C:plasma membrane"/>
    <property type="evidence" value="ECO:0007669"/>
    <property type="project" value="UniProtKB-SubCell"/>
</dbReference>
<dbReference type="UCSC" id="uc009dqc.2">
    <property type="organism name" value="mouse"/>
</dbReference>
<evidence type="ECO:0000259" key="16">
    <source>
        <dbReference type="PROSITE" id="PS50041"/>
    </source>
</evidence>
<evidence type="ECO:0000256" key="11">
    <source>
        <dbReference type="ARBA" id="ARBA00023130"/>
    </source>
</evidence>
<keyword evidence="6" id="KW-0430">Lectin</keyword>
<evidence type="ECO:0000313" key="17">
    <source>
        <dbReference type="EMBL" id="AAH06623.1"/>
    </source>
</evidence>
<dbReference type="GeneTree" id="ENSGT00940000162867"/>
<evidence type="ECO:0000256" key="5">
    <source>
        <dbReference type="ARBA" id="ARBA00022723"/>
    </source>
</evidence>
<dbReference type="InterPro" id="IPR018378">
    <property type="entry name" value="C-type_lectin_CS"/>
</dbReference>
<dbReference type="SMR" id="Q923C7"/>
<evidence type="ECO:0007829" key="21">
    <source>
        <dbReference type="ProteomicsDB" id="Q923C7"/>
    </source>
</evidence>
<evidence type="ECO:0000313" key="19">
    <source>
        <dbReference type="MGI" id="MGI:1349412"/>
    </source>
</evidence>
<reference evidence="22" key="2">
    <citation type="journal article" date="2009" name="Immunity">
        <title>The phagosomal proteome in interferon-gamma-activated macrophages.</title>
        <authorList>
            <person name="Trost M."/>
            <person name="English L."/>
            <person name="Lemieux S."/>
            <person name="Courcelles M."/>
            <person name="Desjardins M."/>
            <person name="Thibault P."/>
        </authorList>
    </citation>
    <scope>IDENTIFICATION BY MASS SPECTROMETRY [LARGE SCALE ANALYSIS]</scope>
</reference>
<keyword evidence="4 15" id="KW-0812">Transmembrane</keyword>
<dbReference type="CDD" id="cd03590">
    <property type="entry name" value="CLECT_DC-SIGN_like"/>
    <property type="match status" value="1"/>
</dbReference>
<dbReference type="EMBL" id="BC006623">
    <property type="protein sequence ID" value="AAH06623.1"/>
    <property type="molecule type" value="mRNA"/>
</dbReference>
<dbReference type="GeneID" id="26888"/>
<accession>Q923C7</accession>
<dbReference type="ExpressionAtlas" id="Q923C7">
    <property type="expression patterns" value="baseline and differential"/>
</dbReference>
<evidence type="ECO:0000256" key="1">
    <source>
        <dbReference type="ARBA" id="ARBA00004401"/>
    </source>
</evidence>
<evidence type="ECO:0000313" key="20">
    <source>
        <dbReference type="Proteomes" id="UP000000589"/>
    </source>
</evidence>
<dbReference type="Bgee" id="ENSMUSG00000030148">
    <property type="expression patterns" value="Expressed in granulocyte and 113 other cell types or tissues"/>
</dbReference>
<keyword evidence="10 15" id="KW-1133">Transmembrane helix</keyword>
<evidence type="ECO:0000256" key="7">
    <source>
        <dbReference type="ARBA" id="ARBA00022837"/>
    </source>
</evidence>
<dbReference type="CTD" id="26888"/>
<keyword evidence="8" id="KW-0391">Immunity</keyword>
<keyword evidence="13" id="KW-1015">Disulfide bond</keyword>
<dbReference type="Ensembl" id="ENSMUST00000032248.8">
    <property type="protein sequence ID" value="ENSMUSP00000032248.8"/>
    <property type="gene ID" value="ENSMUSG00000030148.16"/>
</dbReference>
<dbReference type="SMART" id="SM00034">
    <property type="entry name" value="CLECT"/>
    <property type="match status" value="1"/>
</dbReference>
<evidence type="ECO:0000256" key="6">
    <source>
        <dbReference type="ARBA" id="ARBA00022734"/>
    </source>
</evidence>
<evidence type="ECO:0000256" key="15">
    <source>
        <dbReference type="SAM" id="Phobius"/>
    </source>
</evidence>
<dbReference type="GO" id="GO:0045087">
    <property type="term" value="P:innate immune response"/>
    <property type="evidence" value="ECO:0007669"/>
    <property type="project" value="UniProtKB-KW"/>
</dbReference>